<dbReference type="EMBL" id="LRIE01000079">
    <property type="protein sequence ID" value="KZM34518.1"/>
    <property type="molecule type" value="Genomic_DNA"/>
</dbReference>
<dbReference type="PATRIC" id="fig|43678.3.peg.2947"/>
<gene>
    <name evidence="1" type="ORF">OJAG_28170</name>
</gene>
<evidence type="ECO:0000313" key="1">
    <source>
        <dbReference type="EMBL" id="KZM34518.1"/>
    </source>
</evidence>
<dbReference type="AlphaFoldDB" id="A0A161YF68"/>
<dbReference type="Proteomes" id="UP000076447">
    <property type="component" value="Unassembled WGS sequence"/>
</dbReference>
<accession>A0A161YF68</accession>
<organism evidence="1 2">
    <name type="scientific">Oerskovia enterophila</name>
    <dbReference type="NCBI Taxonomy" id="43678"/>
    <lineage>
        <taxon>Bacteria</taxon>
        <taxon>Bacillati</taxon>
        <taxon>Actinomycetota</taxon>
        <taxon>Actinomycetes</taxon>
        <taxon>Micrococcales</taxon>
        <taxon>Cellulomonadaceae</taxon>
        <taxon>Oerskovia</taxon>
    </lineage>
</organism>
<dbReference type="STRING" id="43678.OJAG_28170"/>
<comment type="caution">
    <text evidence="1">The sequence shown here is derived from an EMBL/GenBank/DDBJ whole genome shotgun (WGS) entry which is preliminary data.</text>
</comment>
<proteinExistence type="predicted"/>
<dbReference type="RefSeq" id="WP_068709226.1">
    <property type="nucleotide sequence ID" value="NZ_LRIE01000079.1"/>
</dbReference>
<protein>
    <submittedName>
        <fullName evidence="1">Uncharacterized protein</fullName>
    </submittedName>
</protein>
<dbReference type="OrthoDB" id="4050476at2"/>
<reference evidence="1 2" key="1">
    <citation type="submission" date="2016-01" db="EMBL/GenBank/DDBJ databases">
        <title>Genome sequence of Oerskovia enterophila VJag, an agar and cellulose degrading bacterium.</title>
        <authorList>
            <person name="Poehlein A."/>
            <person name="Jag V."/>
            <person name="Bengelsdorf F."/>
            <person name="Duerre P."/>
            <person name="Daniel R."/>
        </authorList>
    </citation>
    <scope>NUCLEOTIDE SEQUENCE [LARGE SCALE GENOMIC DNA]</scope>
    <source>
        <strain evidence="1 2">VJag</strain>
    </source>
</reference>
<evidence type="ECO:0000313" key="2">
    <source>
        <dbReference type="Proteomes" id="UP000076447"/>
    </source>
</evidence>
<name>A0A161YF68_9CELL</name>
<sequence length="243" mass="25699">MTTSTVTAPQAAESAARALAAYVHAVETGQDIGSHYEAAVAASHTWKTSTEAPVANAAEVPAGPLFVVRDITCPTCDFPETRSSIVGLGGQGPDRTECRRCGWSTHARISRPKVAIAPVDPPNPKGSLYRASCEHCAWMAGPTAKSHLQQVEAPSHRQAHRDGRAPVCHVVVGLTESADDWTWACGCGATTDAGWHGFPFEFSAADAALDAVEHGHQGDIDVAAHLRHAAREQIALRTGRSVR</sequence>